<evidence type="ECO:0008006" key="3">
    <source>
        <dbReference type="Google" id="ProtNLM"/>
    </source>
</evidence>
<dbReference type="AlphaFoldDB" id="Q0CCW5"/>
<dbReference type="VEuPathDB" id="FungiDB:ATEG_08469"/>
<dbReference type="HOGENOM" id="CLU_2170559_0_0_1"/>
<protein>
    <recommendedName>
        <fullName evidence="3">Fungal N-terminal domain-containing protein</fullName>
    </recommendedName>
</protein>
<sequence>MPPQLRSHNPRVLPPGCGPQLQDLLHRAQTVARLLGEINQLFATHQQLVAAGQSDATELHEYSARMRELMDEAFRATYFVSLGLFRLLWDYLGGTVRDLCTTVFLDREAE</sequence>
<evidence type="ECO:0000313" key="1">
    <source>
        <dbReference type="EMBL" id="EAU31642.1"/>
    </source>
</evidence>
<dbReference type="GeneID" id="4353219"/>
<proteinExistence type="predicted"/>
<evidence type="ECO:0000313" key="2">
    <source>
        <dbReference type="Proteomes" id="UP000007963"/>
    </source>
</evidence>
<dbReference type="Proteomes" id="UP000007963">
    <property type="component" value="Unassembled WGS sequence"/>
</dbReference>
<reference evidence="2" key="1">
    <citation type="submission" date="2005-09" db="EMBL/GenBank/DDBJ databases">
        <title>Annotation of the Aspergillus terreus NIH2624 genome.</title>
        <authorList>
            <person name="Birren B.W."/>
            <person name="Lander E.S."/>
            <person name="Galagan J.E."/>
            <person name="Nusbaum C."/>
            <person name="Devon K."/>
            <person name="Henn M."/>
            <person name="Ma L.-J."/>
            <person name="Jaffe D.B."/>
            <person name="Butler J."/>
            <person name="Alvarez P."/>
            <person name="Gnerre S."/>
            <person name="Grabherr M."/>
            <person name="Kleber M."/>
            <person name="Mauceli E.W."/>
            <person name="Brockman W."/>
            <person name="Rounsley S."/>
            <person name="Young S.K."/>
            <person name="LaButti K."/>
            <person name="Pushparaj V."/>
            <person name="DeCaprio D."/>
            <person name="Crawford M."/>
            <person name="Koehrsen M."/>
            <person name="Engels R."/>
            <person name="Montgomery P."/>
            <person name="Pearson M."/>
            <person name="Howarth C."/>
            <person name="Larson L."/>
            <person name="Luoma S."/>
            <person name="White J."/>
            <person name="Alvarado L."/>
            <person name="Kodira C.D."/>
            <person name="Zeng Q."/>
            <person name="Oleary S."/>
            <person name="Yandava C."/>
            <person name="Denning D.W."/>
            <person name="Nierman W.C."/>
            <person name="Milne T."/>
            <person name="Madden K."/>
        </authorList>
    </citation>
    <scope>NUCLEOTIDE SEQUENCE [LARGE SCALE GENOMIC DNA]</scope>
    <source>
        <strain evidence="2">NIH 2624 / FGSC A1156</strain>
    </source>
</reference>
<gene>
    <name evidence="1" type="ORF">ATEG_08469</name>
</gene>
<accession>Q0CCW5</accession>
<name>Q0CCW5_ASPTN</name>
<dbReference type="RefSeq" id="XP_001217608.1">
    <property type="nucleotide sequence ID" value="XM_001217607.1"/>
</dbReference>
<organism evidence="1 2">
    <name type="scientific">Aspergillus terreus (strain NIH 2624 / FGSC A1156)</name>
    <dbReference type="NCBI Taxonomy" id="341663"/>
    <lineage>
        <taxon>Eukaryota</taxon>
        <taxon>Fungi</taxon>
        <taxon>Dikarya</taxon>
        <taxon>Ascomycota</taxon>
        <taxon>Pezizomycotina</taxon>
        <taxon>Eurotiomycetes</taxon>
        <taxon>Eurotiomycetidae</taxon>
        <taxon>Eurotiales</taxon>
        <taxon>Aspergillaceae</taxon>
        <taxon>Aspergillus</taxon>
        <taxon>Aspergillus subgen. Circumdati</taxon>
    </lineage>
</organism>
<dbReference type="EMBL" id="CH476605">
    <property type="protein sequence ID" value="EAU31642.1"/>
    <property type="molecule type" value="Genomic_DNA"/>
</dbReference>